<dbReference type="Pfam" id="PF20297">
    <property type="entry name" value="MSSS"/>
    <property type="match status" value="1"/>
</dbReference>
<dbReference type="InterPro" id="IPR005747">
    <property type="entry name" value="MutS2"/>
</dbReference>
<dbReference type="SMART" id="SM00463">
    <property type="entry name" value="SMR"/>
    <property type="match status" value="1"/>
</dbReference>
<evidence type="ECO:0000313" key="12">
    <source>
        <dbReference type="EMBL" id="AZP05525.1"/>
    </source>
</evidence>
<evidence type="ECO:0000256" key="4">
    <source>
        <dbReference type="ARBA" id="ARBA00022759"/>
    </source>
</evidence>
<dbReference type="InterPro" id="IPR000432">
    <property type="entry name" value="DNA_mismatch_repair_MutS_C"/>
</dbReference>
<comment type="subunit">
    <text evidence="9">Homodimer. Binds to stalled ribosomes, contacting rRNA.</text>
</comment>
<dbReference type="InterPro" id="IPR027417">
    <property type="entry name" value="P-loop_NTPase"/>
</dbReference>
<dbReference type="PROSITE" id="PS50828">
    <property type="entry name" value="SMR"/>
    <property type="match status" value="1"/>
</dbReference>
<evidence type="ECO:0000256" key="6">
    <source>
        <dbReference type="ARBA" id="ARBA00022840"/>
    </source>
</evidence>
<dbReference type="InterPro" id="IPR045076">
    <property type="entry name" value="MutS"/>
</dbReference>
<evidence type="ECO:0000256" key="5">
    <source>
        <dbReference type="ARBA" id="ARBA00022801"/>
    </source>
</evidence>
<protein>
    <recommendedName>
        <fullName evidence="9">Endonuclease MutS2</fullName>
        <ecNumber evidence="9">3.1.-.-</ecNumber>
    </recommendedName>
    <alternativeName>
        <fullName evidence="9">Ribosome-associated protein quality control-upstream factor</fullName>
        <shortName evidence="9">RQC-upstream factor</shortName>
        <shortName evidence="9">RqcU</shortName>
        <ecNumber evidence="9">3.6.4.-</ecNumber>
    </alternativeName>
</protein>
<comment type="similarity">
    <text evidence="9">Belongs to the DNA mismatch repair MutS family. MutS2 subfamily.</text>
</comment>
<evidence type="ECO:0000256" key="3">
    <source>
        <dbReference type="ARBA" id="ARBA00022741"/>
    </source>
</evidence>
<dbReference type="GO" id="GO:0016887">
    <property type="term" value="F:ATP hydrolysis activity"/>
    <property type="evidence" value="ECO:0007669"/>
    <property type="project" value="InterPro"/>
</dbReference>
<evidence type="ECO:0000256" key="1">
    <source>
        <dbReference type="ARBA" id="ARBA00022722"/>
    </source>
</evidence>
<feature type="domain" description="Smr" evidence="11">
    <location>
        <begin position="718"/>
        <end position="793"/>
    </location>
</feature>
<dbReference type="InterPro" id="IPR036063">
    <property type="entry name" value="Smr_dom_sf"/>
</dbReference>
<gene>
    <name evidence="9" type="primary">mutS2</name>
    <name evidence="9" type="synonym">rqcU</name>
    <name evidence="12" type="ORF">EJN90_13180</name>
</gene>
<dbReference type="Gene3D" id="3.30.1370.110">
    <property type="match status" value="1"/>
</dbReference>
<keyword evidence="3 9" id="KW-0547">Nucleotide-binding</keyword>
<dbReference type="GO" id="GO:0072344">
    <property type="term" value="P:rescue of stalled ribosome"/>
    <property type="evidence" value="ECO:0007669"/>
    <property type="project" value="UniProtKB-UniRule"/>
</dbReference>
<comment type="function">
    <text evidence="9">Endonuclease that is involved in the suppression of homologous recombination and thus may have a key role in the control of bacterial genetic diversity.</text>
</comment>
<dbReference type="GO" id="GO:0019843">
    <property type="term" value="F:rRNA binding"/>
    <property type="evidence" value="ECO:0007669"/>
    <property type="project" value="UniProtKB-UniRule"/>
</dbReference>
<dbReference type="NCBIfam" id="TIGR01069">
    <property type="entry name" value="mutS2"/>
    <property type="match status" value="1"/>
</dbReference>
<dbReference type="SUPFAM" id="SSF160443">
    <property type="entry name" value="SMR domain-like"/>
    <property type="match status" value="1"/>
</dbReference>
<keyword evidence="6 9" id="KW-0067">ATP-binding</keyword>
<dbReference type="Pfam" id="PF00488">
    <property type="entry name" value="MutS_V"/>
    <property type="match status" value="1"/>
</dbReference>
<dbReference type="GO" id="GO:0006298">
    <property type="term" value="P:mismatch repair"/>
    <property type="evidence" value="ECO:0007669"/>
    <property type="project" value="InterPro"/>
</dbReference>
<evidence type="ECO:0000256" key="10">
    <source>
        <dbReference type="SAM" id="Coils"/>
    </source>
</evidence>
<dbReference type="HAMAP" id="MF_00092">
    <property type="entry name" value="MutS2"/>
    <property type="match status" value="1"/>
</dbReference>
<proteinExistence type="inferred from homology"/>
<accession>A0A3Q9BM80</accession>
<dbReference type="GO" id="GO:0030983">
    <property type="term" value="F:mismatched DNA binding"/>
    <property type="evidence" value="ECO:0007669"/>
    <property type="project" value="InterPro"/>
</dbReference>
<name>A0A3Q9BM80_9LACT</name>
<keyword evidence="8 9" id="KW-0238">DNA-binding</keyword>
<dbReference type="FunFam" id="3.40.50.300:FF:000830">
    <property type="entry name" value="Endonuclease MutS2"/>
    <property type="match status" value="1"/>
</dbReference>
<dbReference type="InterPro" id="IPR002625">
    <property type="entry name" value="Smr_dom"/>
</dbReference>
<dbReference type="PANTHER" id="PTHR48466:SF2">
    <property type="entry name" value="OS10G0509000 PROTEIN"/>
    <property type="match status" value="1"/>
</dbReference>
<dbReference type="CDD" id="cd03280">
    <property type="entry name" value="ABC_MutS2"/>
    <property type="match status" value="1"/>
</dbReference>
<dbReference type="Gene3D" id="3.40.50.300">
    <property type="entry name" value="P-loop containing nucleotide triphosphate hydrolases"/>
    <property type="match status" value="1"/>
</dbReference>
<dbReference type="Pfam" id="PF01713">
    <property type="entry name" value="Smr"/>
    <property type="match status" value="1"/>
</dbReference>
<dbReference type="InterPro" id="IPR046893">
    <property type="entry name" value="MSSS"/>
</dbReference>
<keyword evidence="7 9" id="KW-0694">RNA-binding</keyword>
<dbReference type="GO" id="GO:0045910">
    <property type="term" value="P:negative regulation of DNA recombination"/>
    <property type="evidence" value="ECO:0007669"/>
    <property type="project" value="InterPro"/>
</dbReference>
<dbReference type="SMART" id="SM00534">
    <property type="entry name" value="MUTSac"/>
    <property type="match status" value="1"/>
</dbReference>
<comment type="function">
    <text evidence="9">Acts as a ribosome collision sensor, splitting the ribosome into its 2 subunits. Detects stalled/collided 70S ribosomes which it binds and splits by an ATP-hydrolysis driven conformational change. Acts upstream of the ribosome quality control system (RQC), a ribosome-associated complex that mediates the extraction of incompletely synthesized nascent chains from stalled ribosomes and their subsequent degradation. Probably generates substrates for RQC.</text>
</comment>
<evidence type="ECO:0000256" key="9">
    <source>
        <dbReference type="HAMAP-Rule" id="MF_00092"/>
    </source>
</evidence>
<dbReference type="EC" id="3.1.-.-" evidence="9"/>
<reference evidence="13" key="1">
    <citation type="submission" date="2018-12" db="EMBL/GenBank/DDBJ databases">
        <title>Complete genome sequencing of Jeotgalibaca sp. H21T32.</title>
        <authorList>
            <person name="Bae J.-W."/>
            <person name="Lee S.-Y."/>
        </authorList>
    </citation>
    <scope>NUCLEOTIDE SEQUENCE [LARGE SCALE GENOMIC DNA]</scope>
    <source>
        <strain evidence="13">H21T32</strain>
    </source>
</reference>
<dbReference type="SUPFAM" id="SSF48334">
    <property type="entry name" value="DNA repair protein MutS, domain III"/>
    <property type="match status" value="1"/>
</dbReference>
<keyword evidence="4 9" id="KW-0255">Endonuclease</keyword>
<feature type="binding site" evidence="9">
    <location>
        <begin position="334"/>
        <end position="341"/>
    </location>
    <ligand>
        <name>ATP</name>
        <dbReference type="ChEBI" id="CHEBI:30616"/>
    </ligand>
</feature>
<dbReference type="GO" id="GO:0140664">
    <property type="term" value="F:ATP-dependent DNA damage sensor activity"/>
    <property type="evidence" value="ECO:0007669"/>
    <property type="project" value="InterPro"/>
</dbReference>
<evidence type="ECO:0000256" key="8">
    <source>
        <dbReference type="ARBA" id="ARBA00023125"/>
    </source>
</evidence>
<dbReference type="SMART" id="SM00533">
    <property type="entry name" value="MUTSd"/>
    <property type="match status" value="1"/>
</dbReference>
<feature type="coiled-coil region" evidence="10">
    <location>
        <begin position="508"/>
        <end position="631"/>
    </location>
</feature>
<dbReference type="RefSeq" id="WP_126112013.1">
    <property type="nucleotide sequence ID" value="NZ_CP034465.1"/>
</dbReference>
<dbReference type="GO" id="GO:0043023">
    <property type="term" value="F:ribosomal large subunit binding"/>
    <property type="evidence" value="ECO:0007669"/>
    <property type="project" value="UniProtKB-UniRule"/>
</dbReference>
<dbReference type="InterPro" id="IPR036187">
    <property type="entry name" value="DNA_mismatch_repair_MutS_sf"/>
</dbReference>
<dbReference type="EMBL" id="CP034465">
    <property type="protein sequence ID" value="AZP05525.1"/>
    <property type="molecule type" value="Genomic_DNA"/>
</dbReference>
<sequence>MNSKIIKTLEFEKIRTQLASFAASELGKQRLLRLEPQKTLKDVQDLQDETDDGRKVYRLKGGIPIPKLTDISMSLKRLQIGGSLNGKEISQIGRVLSTTKEVIQFFEALHEQEVEFYRLYAIVDQLIDLPDIRKTIALSIADDGDILSDASSELKRIRQSIRSTETNVREKLDGFIRGKKSQYLSDSIVTIRNDRFVIPVKQEHRNVFGGVVHDQSSTGQTLFIEPQAVLELNNKLRSLKAQERREEERILYELSALLAPHVDEITENSYLLTELDVINAKAAYGNSIDATRPHLNERNHIAVWGARHPLIDREQVVSNDLIIGEEYQAIIITGPNTGGKTIVLKTLGLIQLMGQSGLQIPAKENSQIGIFTEIFADIGDEQSIEQNLSTFSSHMSNIVSILDQIDDKSLVLFDEVGSGTDPQEGASLAVSILDYVGTKGSYVVATTHYPELKVYAYNRPATINASMEFDSHTLAPTYRLMIGIPGRSNAFDISRRLGLPEQVIQQAAGFIKEDSQELNEMIADLEQKRRRTELESHQLKQQIAESEALLRDLRKASEQLEEDQTTVMERAKKEANKIVETSREEAELLMQEIREMQMNLGKSAGVKEHELIDLRKQFDELRQEESLLTKNKVLRKEKEKKQLKVGDEVLTETYGQRGTLLEKTAKGEWVVQIGIMKLKLPESDLRKIEEEPDKQVRRAKRQIANLRSSTDSHVSTQLDLRGFRYEDAIMELDSYLDAALLAGYPQVTIVHGKGTGAIRQGVVEALKKHPQVKSFAFAPANAGGNGATVAVFKG</sequence>
<keyword evidence="5 9" id="KW-0378">Hydrolase</keyword>
<evidence type="ECO:0000256" key="2">
    <source>
        <dbReference type="ARBA" id="ARBA00022730"/>
    </source>
</evidence>
<evidence type="ECO:0000313" key="13">
    <source>
        <dbReference type="Proteomes" id="UP000273326"/>
    </source>
</evidence>
<keyword evidence="1 9" id="KW-0540">Nuclease</keyword>
<dbReference type="AlphaFoldDB" id="A0A3Q9BM80"/>
<keyword evidence="2 9" id="KW-0699">rRNA-binding</keyword>
<dbReference type="EC" id="3.6.4.-" evidence="9"/>
<dbReference type="KEGG" id="jeh:EJN90_13180"/>
<evidence type="ECO:0000259" key="11">
    <source>
        <dbReference type="PROSITE" id="PS50828"/>
    </source>
</evidence>
<dbReference type="OrthoDB" id="9808166at2"/>
<dbReference type="GO" id="GO:0005524">
    <property type="term" value="F:ATP binding"/>
    <property type="evidence" value="ECO:0007669"/>
    <property type="project" value="UniProtKB-UniRule"/>
</dbReference>
<evidence type="ECO:0000256" key="7">
    <source>
        <dbReference type="ARBA" id="ARBA00022884"/>
    </source>
</evidence>
<dbReference type="PROSITE" id="PS00486">
    <property type="entry name" value="DNA_MISMATCH_REPAIR_2"/>
    <property type="match status" value="1"/>
</dbReference>
<dbReference type="PIRSF" id="PIRSF005814">
    <property type="entry name" value="MutS_YshD"/>
    <property type="match status" value="1"/>
</dbReference>
<dbReference type="Proteomes" id="UP000273326">
    <property type="component" value="Chromosome"/>
</dbReference>
<keyword evidence="13" id="KW-1185">Reference proteome</keyword>
<dbReference type="SUPFAM" id="SSF52540">
    <property type="entry name" value="P-loop containing nucleoside triphosphate hydrolases"/>
    <property type="match status" value="1"/>
</dbReference>
<dbReference type="InterPro" id="IPR007696">
    <property type="entry name" value="DNA_mismatch_repair_MutS_core"/>
</dbReference>
<dbReference type="GO" id="GO:0004519">
    <property type="term" value="F:endonuclease activity"/>
    <property type="evidence" value="ECO:0007669"/>
    <property type="project" value="UniProtKB-UniRule"/>
</dbReference>
<dbReference type="PANTHER" id="PTHR48466">
    <property type="entry name" value="OS10G0509000 PROTEIN-RELATED"/>
    <property type="match status" value="1"/>
</dbReference>
<keyword evidence="10" id="KW-0175">Coiled coil</keyword>
<organism evidence="12 13">
    <name type="scientific">Jeotgalibaca ciconiae</name>
    <dbReference type="NCBI Taxonomy" id="2496265"/>
    <lineage>
        <taxon>Bacteria</taxon>
        <taxon>Bacillati</taxon>
        <taxon>Bacillota</taxon>
        <taxon>Bacilli</taxon>
        <taxon>Lactobacillales</taxon>
        <taxon>Carnobacteriaceae</taxon>
        <taxon>Jeotgalibaca</taxon>
    </lineage>
</organism>